<dbReference type="Pfam" id="PF13476">
    <property type="entry name" value="AAA_23"/>
    <property type="match status" value="1"/>
</dbReference>
<feature type="domain" description="Rad50/SbcC-type AAA" evidence="1">
    <location>
        <begin position="13"/>
        <end position="254"/>
    </location>
</feature>
<comment type="caution">
    <text evidence="2">The sequence shown here is derived from an EMBL/GenBank/DDBJ whole genome shotgun (WGS) entry which is preliminary data.</text>
</comment>
<dbReference type="Gene3D" id="3.40.50.300">
    <property type="entry name" value="P-loop containing nucleotide triphosphate hydrolases"/>
    <property type="match status" value="1"/>
</dbReference>
<dbReference type="RefSeq" id="WP_326091371.1">
    <property type="nucleotide sequence ID" value="NZ_JARLKZ010000026.1"/>
</dbReference>
<dbReference type="EMBL" id="JARLKZ010000026">
    <property type="protein sequence ID" value="MEC0243642.1"/>
    <property type="molecule type" value="Genomic_DNA"/>
</dbReference>
<evidence type="ECO:0000313" key="2">
    <source>
        <dbReference type="EMBL" id="MEC0243642.1"/>
    </source>
</evidence>
<gene>
    <name evidence="2" type="ORF">P4H66_27915</name>
</gene>
<dbReference type="InterPro" id="IPR027417">
    <property type="entry name" value="P-loop_NTPase"/>
</dbReference>
<evidence type="ECO:0000259" key="1">
    <source>
        <dbReference type="Pfam" id="PF13476"/>
    </source>
</evidence>
<organism evidence="2 3">
    <name type="scientific">Paenibacillus dokdonensis</name>
    <dbReference type="NCBI Taxonomy" id="2567944"/>
    <lineage>
        <taxon>Bacteria</taxon>
        <taxon>Bacillati</taxon>
        <taxon>Bacillota</taxon>
        <taxon>Bacilli</taxon>
        <taxon>Bacillales</taxon>
        <taxon>Paenibacillaceae</taxon>
        <taxon>Paenibacillus</taxon>
    </lineage>
</organism>
<dbReference type="InterPro" id="IPR038729">
    <property type="entry name" value="Rad50/SbcC_AAA"/>
</dbReference>
<proteinExistence type="predicted"/>
<dbReference type="SUPFAM" id="SSF52540">
    <property type="entry name" value="P-loop containing nucleoside triphosphate hydrolases"/>
    <property type="match status" value="1"/>
</dbReference>
<evidence type="ECO:0000313" key="3">
    <source>
        <dbReference type="Proteomes" id="UP001344632"/>
    </source>
</evidence>
<reference evidence="2 3" key="1">
    <citation type="submission" date="2023-03" db="EMBL/GenBank/DDBJ databases">
        <title>Bacillus Genome Sequencing.</title>
        <authorList>
            <person name="Dunlap C."/>
        </authorList>
    </citation>
    <scope>NUCLEOTIDE SEQUENCE [LARGE SCALE GENOMIC DNA]</scope>
    <source>
        <strain evidence="2 3">BD-525</strain>
    </source>
</reference>
<name>A0ABU6GX09_9BACL</name>
<dbReference type="CDD" id="cd00267">
    <property type="entry name" value="ABC_ATPase"/>
    <property type="match status" value="1"/>
</dbReference>
<keyword evidence="3" id="KW-1185">Reference proteome</keyword>
<dbReference type="Proteomes" id="UP001344632">
    <property type="component" value="Unassembled WGS sequence"/>
</dbReference>
<accession>A0ABU6GX09</accession>
<protein>
    <submittedName>
        <fullName evidence="2">AAA family ATPase</fullName>
    </submittedName>
</protein>
<sequence length="362" mass="41608">MNSLVINSILLNGNEFGFSNGMNFIIGANGSGKTTFFNLIMHVLGLKDIKRTTDFIRVDGIVVNCTIGDLQVSITRDNENKIHFNGGIKIEAKYGSRELQSIYNSLFEPTFDFEEDTFAAQEILESSFISENHLYSDVLLQKTYNKILGVNIDYIKSYKKQINLYKQKISNEDSVHITLKTFINNVEKDLENNSSKDEISSVLRKHYISLYDSIFENRKLLDEALEMYNYVSKIQESTMKERKEVVDKQIKDYNHSLGISREESIYSSGGMNILRKFIPNIARTKKYPDYKYLNTNGFLITDSPFGGLDTNSTNTLRNIILDECKNRRLQYIEFTSFNSGIPSNANIIHLNYKEAIGWLRVN</sequence>